<dbReference type="EMBL" id="BGPR01001956">
    <property type="protein sequence ID" value="GBM65001.1"/>
    <property type="molecule type" value="Genomic_DNA"/>
</dbReference>
<dbReference type="AlphaFoldDB" id="A0A4Y2HI47"/>
<dbReference type="Proteomes" id="UP000499080">
    <property type="component" value="Unassembled WGS sequence"/>
</dbReference>
<dbReference type="OrthoDB" id="6437663at2759"/>
<reference evidence="1 2" key="1">
    <citation type="journal article" date="2019" name="Sci. Rep.">
        <title>Orb-weaving spider Araneus ventricosus genome elucidates the spidroin gene catalogue.</title>
        <authorList>
            <person name="Kono N."/>
            <person name="Nakamura H."/>
            <person name="Ohtoshi R."/>
            <person name="Moran D.A.P."/>
            <person name="Shinohara A."/>
            <person name="Yoshida Y."/>
            <person name="Fujiwara M."/>
            <person name="Mori M."/>
            <person name="Tomita M."/>
            <person name="Arakawa K."/>
        </authorList>
    </citation>
    <scope>NUCLEOTIDE SEQUENCE [LARGE SCALE GENOMIC DNA]</scope>
</reference>
<proteinExistence type="predicted"/>
<name>A0A4Y2HI47_ARAVE</name>
<accession>A0A4Y2HI47</accession>
<evidence type="ECO:0000313" key="2">
    <source>
        <dbReference type="Proteomes" id="UP000499080"/>
    </source>
</evidence>
<protein>
    <submittedName>
        <fullName evidence="1">Uncharacterized protein</fullName>
    </submittedName>
</protein>
<sequence length="518" mass="61753">MEQQLSYDLMLPLEQIALRRVAVVLWNEPDILTSVGKFQESLEYGDYRKKWRETVECEVSDKISKLQLPESLMKQMMQIFKPIGLQILRWKVFHEAYFTPEEYFYPCEYIDVPILEKLCWTAAGRVDYRKTAEELIRCNVVDIVKRYKLACLYCLDHYIPEIWNELPQQNKMYFYNKKELAVIRLLLLQFCWPYILKGEQNKLALMPVRSSRDPKTFHQHIFTCASITGNKTAVKYFFQKLSPKEREASLISAAKSALRSRNVELDNYFSRFPKENVTDVVFYLLSLMDPEQQSRFFRERPCDVLECFLDWPWQDAFLGVADAMWTWMQYGNLKRRTRNYDTLLDKMQRSIQCSDCYLPSLYQNFFRRSPSDFRKHFADRECRFGTFFTELFNIQDTETVNVILRNVDSGDRVRLASSKHIFKHFNNFISRGSVHVVEMCLRETGLSKEDKKRVKEDFMVFLKRRDRGQIEWGAPKWRRFFEFLDETDASAQSKRSLDDEALPEAKKLCCQKKENPTM</sequence>
<evidence type="ECO:0000313" key="1">
    <source>
        <dbReference type="EMBL" id="GBM65001.1"/>
    </source>
</evidence>
<gene>
    <name evidence="1" type="ORF">AVEN_68929_1</name>
</gene>
<organism evidence="1 2">
    <name type="scientific">Araneus ventricosus</name>
    <name type="common">Orbweaver spider</name>
    <name type="synonym">Epeira ventricosa</name>
    <dbReference type="NCBI Taxonomy" id="182803"/>
    <lineage>
        <taxon>Eukaryota</taxon>
        <taxon>Metazoa</taxon>
        <taxon>Ecdysozoa</taxon>
        <taxon>Arthropoda</taxon>
        <taxon>Chelicerata</taxon>
        <taxon>Arachnida</taxon>
        <taxon>Araneae</taxon>
        <taxon>Araneomorphae</taxon>
        <taxon>Entelegynae</taxon>
        <taxon>Araneoidea</taxon>
        <taxon>Araneidae</taxon>
        <taxon>Araneus</taxon>
    </lineage>
</organism>
<keyword evidence="2" id="KW-1185">Reference proteome</keyword>
<comment type="caution">
    <text evidence="1">The sequence shown here is derived from an EMBL/GenBank/DDBJ whole genome shotgun (WGS) entry which is preliminary data.</text>
</comment>